<protein>
    <submittedName>
        <fullName evidence="2">Putative secreted protein</fullName>
    </submittedName>
</protein>
<dbReference type="AlphaFoldDB" id="A0A7W8XML2"/>
<keyword evidence="1" id="KW-0472">Membrane</keyword>
<gene>
    <name evidence="2" type="ORF">GGD50_000763</name>
</gene>
<keyword evidence="3" id="KW-1185">Reference proteome</keyword>
<comment type="caution">
    <text evidence="2">The sequence shown here is derived from an EMBL/GenBank/DDBJ whole genome shotgun (WGS) entry which is preliminary data.</text>
</comment>
<feature type="transmembrane region" description="Helical" evidence="1">
    <location>
        <begin position="54"/>
        <end position="72"/>
    </location>
</feature>
<proteinExistence type="predicted"/>
<evidence type="ECO:0000313" key="3">
    <source>
        <dbReference type="Proteomes" id="UP000549882"/>
    </source>
</evidence>
<dbReference type="Proteomes" id="UP000549882">
    <property type="component" value="Unassembled WGS sequence"/>
</dbReference>
<dbReference type="Pfam" id="PF07330">
    <property type="entry name" value="DUF1467"/>
    <property type="match status" value="1"/>
</dbReference>
<accession>A0A7W8XML2</accession>
<dbReference type="InterPro" id="IPR009935">
    <property type="entry name" value="DUF1467"/>
</dbReference>
<keyword evidence="1" id="KW-0812">Transmembrane</keyword>
<name>A0A7W8XML2_9HYPH</name>
<dbReference type="RefSeq" id="WP_107107748.1">
    <property type="nucleotide sequence ID" value="NZ_JACHBI010000001.1"/>
</dbReference>
<sequence length="92" mass="10351">MVQQIFSTCAVYFVVWWITLFAILPFGMRTQAEDNQVVLGTVESAPTKFRGLRVVLITTLVSGVIYAAWYISSHYLGFGFDSIPPIIPRYDG</sequence>
<feature type="transmembrane region" description="Helical" evidence="1">
    <location>
        <begin position="6"/>
        <end position="26"/>
    </location>
</feature>
<reference evidence="2 3" key="1">
    <citation type="submission" date="2020-08" db="EMBL/GenBank/DDBJ databases">
        <title>Genomic Encyclopedia of Type Strains, Phase IV (KMG-V): Genome sequencing to study the core and pangenomes of soil and plant-associated prokaryotes.</title>
        <authorList>
            <person name="Whitman W."/>
        </authorList>
    </citation>
    <scope>NUCLEOTIDE SEQUENCE [LARGE SCALE GENOMIC DNA]</scope>
    <source>
        <strain evidence="2 3">SEMIA 4064</strain>
    </source>
</reference>
<organism evidence="2 3">
    <name type="scientific">Rhizobium paranaense</name>
    <dbReference type="NCBI Taxonomy" id="1650438"/>
    <lineage>
        <taxon>Bacteria</taxon>
        <taxon>Pseudomonadati</taxon>
        <taxon>Pseudomonadota</taxon>
        <taxon>Alphaproteobacteria</taxon>
        <taxon>Hyphomicrobiales</taxon>
        <taxon>Rhizobiaceae</taxon>
        <taxon>Rhizobium/Agrobacterium group</taxon>
        <taxon>Rhizobium</taxon>
    </lineage>
</organism>
<dbReference type="EMBL" id="JACHBI010000001">
    <property type="protein sequence ID" value="MBB5572187.1"/>
    <property type="molecule type" value="Genomic_DNA"/>
</dbReference>
<evidence type="ECO:0000313" key="2">
    <source>
        <dbReference type="EMBL" id="MBB5572187.1"/>
    </source>
</evidence>
<evidence type="ECO:0000256" key="1">
    <source>
        <dbReference type="SAM" id="Phobius"/>
    </source>
</evidence>
<keyword evidence="1" id="KW-1133">Transmembrane helix</keyword>